<evidence type="ECO:0000256" key="7">
    <source>
        <dbReference type="ARBA" id="ARBA00022741"/>
    </source>
</evidence>
<organism evidence="15 16">
    <name type="scientific">Bagarius yarrelli</name>
    <name type="common">Goonch</name>
    <name type="synonym">Bagrus yarrelli</name>
    <dbReference type="NCBI Taxonomy" id="175774"/>
    <lineage>
        <taxon>Eukaryota</taxon>
        <taxon>Metazoa</taxon>
        <taxon>Chordata</taxon>
        <taxon>Craniata</taxon>
        <taxon>Vertebrata</taxon>
        <taxon>Euteleostomi</taxon>
        <taxon>Actinopterygii</taxon>
        <taxon>Neopterygii</taxon>
        <taxon>Teleostei</taxon>
        <taxon>Ostariophysi</taxon>
        <taxon>Siluriformes</taxon>
        <taxon>Sisoridae</taxon>
        <taxon>Sisorinae</taxon>
        <taxon>Bagarius</taxon>
    </lineage>
</organism>
<keyword evidence="9" id="KW-0256">Endoplasmic reticulum</keyword>
<dbReference type="Pfam" id="PF12931">
    <property type="entry name" value="TPR_Sec16"/>
    <property type="match status" value="1"/>
</dbReference>
<evidence type="ECO:0000256" key="12">
    <source>
        <dbReference type="ARBA" id="ARBA00047899"/>
    </source>
</evidence>
<dbReference type="GO" id="GO:0043066">
    <property type="term" value="P:negative regulation of apoptotic process"/>
    <property type="evidence" value="ECO:0007669"/>
    <property type="project" value="TreeGrafter"/>
</dbReference>
<protein>
    <recommendedName>
        <fullName evidence="3">non-specific serine/threonine protein kinase</fullName>
        <ecNumber evidence="3">2.7.11.1</ecNumber>
    </recommendedName>
</protein>
<dbReference type="OrthoDB" id="8918348at2759"/>
<comment type="similarity">
    <text evidence="2">Belongs to the protein kinase superfamily. CAMK Ser/Thr protein kinase family. PIM subfamily.</text>
</comment>
<gene>
    <name evidence="15" type="ORF">Baya_4276</name>
</gene>
<evidence type="ECO:0000313" key="15">
    <source>
        <dbReference type="EMBL" id="TSK87562.1"/>
    </source>
</evidence>
<evidence type="ECO:0000256" key="1">
    <source>
        <dbReference type="ARBA" id="ARBA00004240"/>
    </source>
</evidence>
<evidence type="ECO:0000313" key="16">
    <source>
        <dbReference type="Proteomes" id="UP000319801"/>
    </source>
</evidence>
<keyword evidence="8 15" id="KW-0418">Kinase</keyword>
<dbReference type="InterPro" id="IPR008271">
    <property type="entry name" value="Ser/Thr_kinase_AS"/>
</dbReference>
<dbReference type="InterPro" id="IPR011009">
    <property type="entry name" value="Kinase-like_dom_sf"/>
</dbReference>
<reference evidence="15 16" key="1">
    <citation type="journal article" date="2019" name="Genome Biol. Evol.">
        <title>Whole-Genome Sequencing of the Giant Devil Catfish, Bagarius yarrelli.</title>
        <authorList>
            <person name="Jiang W."/>
            <person name="Lv Y."/>
            <person name="Cheng L."/>
            <person name="Yang K."/>
            <person name="Chao B."/>
            <person name="Wang X."/>
            <person name="Li Y."/>
            <person name="Pan X."/>
            <person name="You X."/>
            <person name="Zhang Y."/>
            <person name="Yang J."/>
            <person name="Li J."/>
            <person name="Zhang X."/>
            <person name="Liu S."/>
            <person name="Sun C."/>
            <person name="Yang J."/>
            <person name="Shi Q."/>
        </authorList>
    </citation>
    <scope>NUCLEOTIDE SEQUENCE [LARGE SCALE GENOMIC DNA]</scope>
    <source>
        <strain evidence="15">JWS20170419001</strain>
        <tissue evidence="15">Muscle</tissue>
    </source>
</reference>
<evidence type="ECO:0000256" key="9">
    <source>
        <dbReference type="ARBA" id="ARBA00022824"/>
    </source>
</evidence>
<dbReference type="Pfam" id="PF00069">
    <property type="entry name" value="Pkinase"/>
    <property type="match status" value="1"/>
</dbReference>
<dbReference type="AlphaFoldDB" id="A0A556TVZ9"/>
<keyword evidence="5" id="KW-0723">Serine/threonine-protein kinase</keyword>
<accession>A0A556TVZ9</accession>
<dbReference type="SUPFAM" id="SSF56112">
    <property type="entry name" value="Protein kinase-like (PK-like)"/>
    <property type="match status" value="1"/>
</dbReference>
<dbReference type="Gene3D" id="3.30.200.20">
    <property type="entry name" value="Phosphorylase Kinase, domain 1"/>
    <property type="match status" value="1"/>
</dbReference>
<dbReference type="Proteomes" id="UP000319801">
    <property type="component" value="Unassembled WGS sequence"/>
</dbReference>
<dbReference type="Gene3D" id="1.10.510.10">
    <property type="entry name" value="Transferase(Phosphotransferase) domain 1"/>
    <property type="match status" value="1"/>
</dbReference>
<dbReference type="PANTHER" id="PTHR22984:SF11">
    <property type="entry name" value="AURORA KINASE-RELATED"/>
    <property type="match status" value="1"/>
</dbReference>
<comment type="catalytic activity">
    <reaction evidence="13">
        <text>L-seryl-[protein] + ATP = O-phospho-L-seryl-[protein] + ADP + H(+)</text>
        <dbReference type="Rhea" id="RHEA:17989"/>
        <dbReference type="Rhea" id="RHEA-COMP:9863"/>
        <dbReference type="Rhea" id="RHEA-COMP:11604"/>
        <dbReference type="ChEBI" id="CHEBI:15378"/>
        <dbReference type="ChEBI" id="CHEBI:29999"/>
        <dbReference type="ChEBI" id="CHEBI:30616"/>
        <dbReference type="ChEBI" id="CHEBI:83421"/>
        <dbReference type="ChEBI" id="CHEBI:456216"/>
        <dbReference type="EC" id="2.7.11.1"/>
    </reaction>
</comment>
<dbReference type="PROSITE" id="PS00108">
    <property type="entry name" value="PROTEIN_KINASE_ST"/>
    <property type="match status" value="1"/>
</dbReference>
<dbReference type="GO" id="GO:0007346">
    <property type="term" value="P:regulation of mitotic cell cycle"/>
    <property type="evidence" value="ECO:0007669"/>
    <property type="project" value="TreeGrafter"/>
</dbReference>
<feature type="domain" description="Protein kinase" evidence="14">
    <location>
        <begin position="330"/>
        <end position="585"/>
    </location>
</feature>
<dbReference type="PROSITE" id="PS50011">
    <property type="entry name" value="PROTEIN_KINASE_DOM"/>
    <property type="match status" value="1"/>
</dbReference>
<dbReference type="GO" id="GO:0004674">
    <property type="term" value="F:protein serine/threonine kinase activity"/>
    <property type="evidence" value="ECO:0007669"/>
    <property type="project" value="UniProtKB-KW"/>
</dbReference>
<comment type="catalytic activity">
    <reaction evidence="12">
        <text>L-threonyl-[protein] + ATP = O-phospho-L-threonyl-[protein] + ADP + H(+)</text>
        <dbReference type="Rhea" id="RHEA:46608"/>
        <dbReference type="Rhea" id="RHEA-COMP:11060"/>
        <dbReference type="Rhea" id="RHEA-COMP:11605"/>
        <dbReference type="ChEBI" id="CHEBI:15378"/>
        <dbReference type="ChEBI" id="CHEBI:30013"/>
        <dbReference type="ChEBI" id="CHEBI:30616"/>
        <dbReference type="ChEBI" id="CHEBI:61977"/>
        <dbReference type="ChEBI" id="CHEBI:456216"/>
        <dbReference type="EC" id="2.7.11.1"/>
    </reaction>
</comment>
<evidence type="ECO:0000256" key="6">
    <source>
        <dbReference type="ARBA" id="ARBA00022679"/>
    </source>
</evidence>
<dbReference type="GO" id="GO:0005524">
    <property type="term" value="F:ATP binding"/>
    <property type="evidence" value="ECO:0007669"/>
    <property type="project" value="UniProtKB-KW"/>
</dbReference>
<dbReference type="GO" id="GO:0016192">
    <property type="term" value="P:vesicle-mediated transport"/>
    <property type="evidence" value="ECO:0007669"/>
    <property type="project" value="UniProtKB-KW"/>
</dbReference>
<evidence type="ECO:0000256" key="10">
    <source>
        <dbReference type="ARBA" id="ARBA00022840"/>
    </source>
</evidence>
<comment type="subcellular location">
    <subcellularLocation>
        <location evidence="1">Endoplasmic reticulum</location>
    </subcellularLocation>
</comment>
<dbReference type="EMBL" id="VCAZ01000022">
    <property type="protein sequence ID" value="TSK87562.1"/>
    <property type="molecule type" value="Genomic_DNA"/>
</dbReference>
<keyword evidence="16" id="KW-1185">Reference proteome</keyword>
<keyword evidence="6" id="KW-0808">Transferase</keyword>
<evidence type="ECO:0000256" key="11">
    <source>
        <dbReference type="ARBA" id="ARBA00022892"/>
    </source>
</evidence>
<sequence>MTVNDRLDHLKTRRVFERVCISQTNCRMQKEDLIGYIQHTARMCLRRQTRGHGEEYIYWQIMDLFLCHNGKVAMAQAAPILYTSYNLLRKKKLTVRESEKLKAWCIPLAELLCSSVPDHQHRDAVIKMGDDLAVRGCTYGAHICYVVAKVDLGTRKHFELIGCNSTRFPFGLSAMTPTVERTEVYEYVLSLTSGRAQPHFQMIKLCHANRLALLDFSDEAFAYCENIARAVITFPCSIKLTFFTRLIRLSDHVQKGQKPPAWLLELYRLRDKVAAIRANANPEHHSLTTSSTLESQDSKNVSSNLHCPDYRSPDLQCHDLDPEAAFESRYTKRRLLDRKAFTCVYAGIRKTDKKEVVIKLVRKHPHLLSMLIPGTTCEAPVEVVLMQIVSEPPCCSNIVQLLEWFDMADHIVIVLEKPSPSLNLLEFVKCQGGRLTEAQARDIVLQVIQAAQHCSDRGVLHGDIKAENLIISTDTMQVKLTNFGCGALLTDVPYREYRGSLEISPPELEIDGVYTGIPFTIWCLGVLLFSMVCGELPFQSMTRIETEHLKLCPGVSQDPDFRPSFQDIISHEWFTETLSPVLQEQ</sequence>
<keyword evidence="4" id="KW-0813">Transport</keyword>
<dbReference type="InterPro" id="IPR024298">
    <property type="entry name" value="Sec16_Sec23-bd"/>
</dbReference>
<dbReference type="GO" id="GO:0005783">
    <property type="term" value="C:endoplasmic reticulum"/>
    <property type="evidence" value="ECO:0007669"/>
    <property type="project" value="UniProtKB-SubCell"/>
</dbReference>
<evidence type="ECO:0000256" key="8">
    <source>
        <dbReference type="ARBA" id="ARBA00022777"/>
    </source>
</evidence>
<comment type="caution">
    <text evidence="15">The sequence shown here is derived from an EMBL/GenBank/DDBJ whole genome shotgun (WGS) entry which is preliminary data.</text>
</comment>
<evidence type="ECO:0000256" key="4">
    <source>
        <dbReference type="ARBA" id="ARBA00022448"/>
    </source>
</evidence>
<name>A0A556TVZ9_BAGYA</name>
<dbReference type="InterPro" id="IPR000719">
    <property type="entry name" value="Prot_kinase_dom"/>
</dbReference>
<evidence type="ECO:0000256" key="13">
    <source>
        <dbReference type="ARBA" id="ARBA00048679"/>
    </source>
</evidence>
<proteinExistence type="inferred from homology"/>
<dbReference type="PANTHER" id="PTHR22984">
    <property type="entry name" value="SERINE/THREONINE-PROTEIN KINASE PIM"/>
    <property type="match status" value="1"/>
</dbReference>
<evidence type="ECO:0000256" key="5">
    <source>
        <dbReference type="ARBA" id="ARBA00022527"/>
    </source>
</evidence>
<dbReference type="InterPro" id="IPR051138">
    <property type="entry name" value="PIM_Ser/Thr_kinase"/>
</dbReference>
<keyword evidence="7" id="KW-0547">Nucleotide-binding</keyword>
<evidence type="ECO:0000259" key="14">
    <source>
        <dbReference type="PROSITE" id="PS50011"/>
    </source>
</evidence>
<dbReference type="EC" id="2.7.11.1" evidence="3"/>
<keyword evidence="10" id="KW-0067">ATP-binding</keyword>
<evidence type="ECO:0000256" key="3">
    <source>
        <dbReference type="ARBA" id="ARBA00012513"/>
    </source>
</evidence>
<keyword evidence="11" id="KW-0931">ER-Golgi transport</keyword>
<evidence type="ECO:0000256" key="2">
    <source>
        <dbReference type="ARBA" id="ARBA00005505"/>
    </source>
</evidence>
<dbReference type="SMART" id="SM00220">
    <property type="entry name" value="S_TKc"/>
    <property type="match status" value="1"/>
</dbReference>